<evidence type="ECO:0000256" key="8">
    <source>
        <dbReference type="SAM" id="SignalP"/>
    </source>
</evidence>
<dbReference type="SUPFAM" id="SSF57440">
    <property type="entry name" value="Kringle-like"/>
    <property type="match status" value="2"/>
</dbReference>
<dbReference type="GO" id="GO:0005576">
    <property type="term" value="C:extracellular region"/>
    <property type="evidence" value="ECO:0007669"/>
    <property type="project" value="UniProtKB-SubCell"/>
</dbReference>
<comment type="subcellular location">
    <subcellularLocation>
        <location evidence="1">Secreted</location>
    </subcellularLocation>
</comment>
<keyword evidence="8" id="KW-0732">Signal</keyword>
<reference evidence="10" key="1">
    <citation type="submission" date="2023-09" db="UniProtKB">
        <authorList>
            <consortium name="Ensembl"/>
        </authorList>
    </citation>
    <scope>IDENTIFICATION</scope>
</reference>
<dbReference type="PROSITE" id="PS51092">
    <property type="entry name" value="FN2_2"/>
    <property type="match status" value="2"/>
</dbReference>
<dbReference type="PRINTS" id="PR00013">
    <property type="entry name" value="FNTYPEII"/>
</dbReference>
<organism evidence="10">
    <name type="scientific">Castor canadensis</name>
    <name type="common">American beaver</name>
    <dbReference type="NCBI Taxonomy" id="51338"/>
    <lineage>
        <taxon>Eukaryota</taxon>
        <taxon>Metazoa</taxon>
        <taxon>Chordata</taxon>
        <taxon>Craniata</taxon>
        <taxon>Vertebrata</taxon>
        <taxon>Euteleostomi</taxon>
        <taxon>Mammalia</taxon>
        <taxon>Eutheria</taxon>
        <taxon>Euarchontoglires</taxon>
        <taxon>Glires</taxon>
        <taxon>Rodentia</taxon>
        <taxon>Castorimorpha</taxon>
        <taxon>Castoridae</taxon>
        <taxon>Castor</taxon>
    </lineage>
</organism>
<dbReference type="AlphaFoldDB" id="A0A8C0WZU8"/>
<name>A0A8C0WZU8_CASCN</name>
<dbReference type="InterPro" id="IPR013806">
    <property type="entry name" value="Kringle-like"/>
</dbReference>
<dbReference type="InterPro" id="IPR000562">
    <property type="entry name" value="FN_type2_dom"/>
</dbReference>
<dbReference type="FunFam" id="2.10.10.10:FF:000003">
    <property type="entry name" value="binder of sperm protein homolog 1"/>
    <property type="match status" value="1"/>
</dbReference>
<dbReference type="PANTHER" id="PTHR22918">
    <property type="entry name" value="SEMINAL PLASMA PROTEIN"/>
    <property type="match status" value="1"/>
</dbReference>
<feature type="disulfide bond" evidence="7">
    <location>
        <begin position="90"/>
        <end position="116"/>
    </location>
</feature>
<feature type="chain" id="PRO_5034387466" description="Fibronectin type-II domain-containing protein" evidence="8">
    <location>
        <begin position="21"/>
        <end position="131"/>
    </location>
</feature>
<evidence type="ECO:0000256" key="2">
    <source>
        <dbReference type="ARBA" id="ARBA00010011"/>
    </source>
</evidence>
<keyword evidence="6" id="KW-0278">Fertilization</keyword>
<dbReference type="GO" id="GO:0009986">
    <property type="term" value="C:cell surface"/>
    <property type="evidence" value="ECO:0007669"/>
    <property type="project" value="TreeGrafter"/>
</dbReference>
<feature type="domain" description="Fibronectin type-II" evidence="9">
    <location>
        <begin position="40"/>
        <end position="84"/>
    </location>
</feature>
<dbReference type="Pfam" id="PF00040">
    <property type="entry name" value="fn2"/>
    <property type="match status" value="2"/>
</dbReference>
<feature type="disulfide bond" evidence="7">
    <location>
        <begin position="104"/>
        <end position="131"/>
    </location>
</feature>
<dbReference type="SMART" id="SM00059">
    <property type="entry name" value="FN2"/>
    <property type="match status" value="2"/>
</dbReference>
<dbReference type="InterPro" id="IPR036943">
    <property type="entry name" value="FN_type2_sf"/>
</dbReference>
<proteinExistence type="inferred from homology"/>
<dbReference type="CDD" id="cd00062">
    <property type="entry name" value="FN2"/>
    <property type="match status" value="1"/>
</dbReference>
<keyword evidence="4" id="KW-0677">Repeat</keyword>
<sequence length="131" mass="16332">MAQHMWLRLVWISLLHNVVSVEHEDEFIPTIHSTIIYPEKEDGQCVFPFWYRHEKYHDCVKLNAKHRWCSLHSIFQGYWKYCSLEDFAQCMFPFWYRRTIYWECTEDGEVFGRRWCSLTRNYNMDRVWKFC</sequence>
<feature type="signal peptide" evidence="8">
    <location>
        <begin position="1"/>
        <end position="20"/>
    </location>
</feature>
<accession>A0A8C0WZU8</accession>
<dbReference type="Ensembl" id="ENSCCNT00000025826.1">
    <property type="protein sequence ID" value="ENSCCNP00000019961.1"/>
    <property type="gene ID" value="ENSCCNG00000019983.1"/>
</dbReference>
<protein>
    <recommendedName>
        <fullName evidence="9">Fibronectin type-II domain-containing protein</fullName>
    </recommendedName>
</protein>
<dbReference type="GO" id="GO:0007338">
    <property type="term" value="P:single fertilization"/>
    <property type="evidence" value="ECO:0007669"/>
    <property type="project" value="UniProtKB-KW"/>
</dbReference>
<evidence type="ECO:0000313" key="10">
    <source>
        <dbReference type="Ensembl" id="ENSCCNP00000019961.1"/>
    </source>
</evidence>
<dbReference type="GO" id="GO:0008201">
    <property type="term" value="F:heparin binding"/>
    <property type="evidence" value="ECO:0007669"/>
    <property type="project" value="UniProtKB-ARBA"/>
</dbReference>
<dbReference type="FunFam" id="2.10.10.10:FF:000005">
    <property type="entry name" value="Epididymal sperm binding protein 1"/>
    <property type="match status" value="1"/>
</dbReference>
<dbReference type="PANTHER" id="PTHR22918:SF4">
    <property type="entry name" value="BINDER OF SPERM PROTEIN HOMOLOG 1"/>
    <property type="match status" value="1"/>
</dbReference>
<evidence type="ECO:0000259" key="9">
    <source>
        <dbReference type="PROSITE" id="PS51092"/>
    </source>
</evidence>
<dbReference type="GO" id="GO:0048240">
    <property type="term" value="P:sperm capacitation"/>
    <property type="evidence" value="ECO:0007669"/>
    <property type="project" value="TreeGrafter"/>
</dbReference>
<evidence type="ECO:0000256" key="4">
    <source>
        <dbReference type="ARBA" id="ARBA00022737"/>
    </source>
</evidence>
<keyword evidence="5 7" id="KW-1015">Disulfide bond</keyword>
<evidence type="ECO:0000256" key="3">
    <source>
        <dbReference type="ARBA" id="ARBA00022525"/>
    </source>
</evidence>
<evidence type="ECO:0000256" key="1">
    <source>
        <dbReference type="ARBA" id="ARBA00004613"/>
    </source>
</evidence>
<keyword evidence="3" id="KW-0964">Secreted</keyword>
<dbReference type="Gene3D" id="2.10.10.10">
    <property type="entry name" value="Fibronectin, type II, collagen-binding"/>
    <property type="match status" value="2"/>
</dbReference>
<comment type="similarity">
    <text evidence="2">Belongs to the seminal plasma protein family.</text>
</comment>
<evidence type="ECO:0000256" key="6">
    <source>
        <dbReference type="ARBA" id="ARBA00023279"/>
    </source>
</evidence>
<comment type="caution">
    <text evidence="7">Lacks conserved residue(s) required for the propagation of feature annotation.</text>
</comment>
<dbReference type="PROSITE" id="PS00023">
    <property type="entry name" value="FN2_1"/>
    <property type="match status" value="1"/>
</dbReference>
<evidence type="ECO:0000256" key="7">
    <source>
        <dbReference type="PROSITE-ProRule" id="PRU00479"/>
    </source>
</evidence>
<evidence type="ECO:0000256" key="5">
    <source>
        <dbReference type="ARBA" id="ARBA00023157"/>
    </source>
</evidence>
<feature type="domain" description="Fibronectin type-II" evidence="9">
    <location>
        <begin position="85"/>
        <end position="131"/>
    </location>
</feature>
<dbReference type="InterPro" id="IPR051666">
    <property type="entry name" value="SP_Capacitation_Regulator"/>
</dbReference>